<dbReference type="STRING" id="188937.MA_0974"/>
<dbReference type="InParanoid" id="Q8TS33"/>
<keyword evidence="2" id="KW-1185">Reference proteome</keyword>
<organism evidence="1 2">
    <name type="scientific">Methanosarcina acetivorans (strain ATCC 35395 / DSM 2834 / JCM 12185 / C2A)</name>
    <dbReference type="NCBI Taxonomy" id="188937"/>
    <lineage>
        <taxon>Archaea</taxon>
        <taxon>Methanobacteriati</taxon>
        <taxon>Methanobacteriota</taxon>
        <taxon>Stenosarchaea group</taxon>
        <taxon>Methanomicrobia</taxon>
        <taxon>Methanosarcinales</taxon>
        <taxon>Methanosarcinaceae</taxon>
        <taxon>Methanosarcina</taxon>
    </lineage>
</organism>
<dbReference type="HOGENOM" id="CLU_2191002_0_0_2"/>
<protein>
    <submittedName>
        <fullName evidence="1">Uncharacterized protein</fullName>
    </submittedName>
</protein>
<dbReference type="RefSeq" id="WP_011021011.1">
    <property type="nucleotide sequence ID" value="NC_003552.1"/>
</dbReference>
<gene>
    <name evidence="1" type="ordered locus">MA_0974</name>
</gene>
<sequence>MGISKVEELANCDIQRLTERFGKMGLRLKQAAHGLDFSEIEESGEAIKSIIWSSTFKENTNDPIKIAGYLEMLAESVHKSLFKHRLYFLRSPAPLLPKNSVIFGGWKC</sequence>
<dbReference type="GeneID" id="1472864"/>
<proteinExistence type="predicted"/>
<name>Q8TS33_METAC</name>
<dbReference type="OrthoDB" id="372207at2157"/>
<dbReference type="AlphaFoldDB" id="Q8TS33"/>
<dbReference type="Proteomes" id="UP000002487">
    <property type="component" value="Chromosome"/>
</dbReference>
<reference evidence="1 2" key="1">
    <citation type="journal article" date="2002" name="Genome Res.">
        <title>The genome of Methanosarcina acetivorans reveals extensive metabolic and physiological diversity.</title>
        <authorList>
            <person name="Galagan J.E."/>
            <person name="Nusbaum C."/>
            <person name="Roy A."/>
            <person name="Endrizzi M.G."/>
            <person name="Macdonald P."/>
            <person name="FitzHugh W."/>
            <person name="Calvo S."/>
            <person name="Engels R."/>
            <person name="Smirnov S."/>
            <person name="Atnoor D."/>
            <person name="Brown A."/>
            <person name="Allen N."/>
            <person name="Naylor J."/>
            <person name="Stange-Thomann N."/>
            <person name="DeArellano K."/>
            <person name="Johnson R."/>
            <person name="Linton L."/>
            <person name="McEwan P."/>
            <person name="McKernan K."/>
            <person name="Talamas J."/>
            <person name="Tirrell A."/>
            <person name="Ye W."/>
            <person name="Zimmer A."/>
            <person name="Barber R.D."/>
            <person name="Cann I."/>
            <person name="Graham D.E."/>
            <person name="Grahame D.A."/>
            <person name="Guss A."/>
            <person name="Hedderich R."/>
            <person name="Ingram-Smith C."/>
            <person name="Kuettner C.H."/>
            <person name="Krzycki J.A."/>
            <person name="Leigh J.A."/>
            <person name="Li W."/>
            <person name="Liu J."/>
            <person name="Mukhopadhyay B."/>
            <person name="Reeve J.N."/>
            <person name="Smith K."/>
            <person name="Springer T.A."/>
            <person name="Umayam L.A."/>
            <person name="White O."/>
            <person name="White R.H."/>
            <person name="de Macario E.C."/>
            <person name="Ferry J.G."/>
            <person name="Jarrell K.F."/>
            <person name="Jing H."/>
            <person name="Macario A.J.L."/>
            <person name="Paulsen I."/>
            <person name="Pritchett M."/>
            <person name="Sowers K.R."/>
            <person name="Swanson R.V."/>
            <person name="Zinder S.H."/>
            <person name="Lander E."/>
            <person name="Metcalf W.W."/>
            <person name="Birren B."/>
        </authorList>
    </citation>
    <scope>NUCLEOTIDE SEQUENCE [LARGE SCALE GENOMIC DNA]</scope>
    <source>
        <strain evidence="2">ATCC 35395 / DSM 2834 / JCM 12185 / C2A</strain>
    </source>
</reference>
<dbReference type="EMBL" id="AE010299">
    <property type="protein sequence ID" value="AAM04406.1"/>
    <property type="molecule type" value="Genomic_DNA"/>
</dbReference>
<dbReference type="KEGG" id="mac:MA_0974"/>
<evidence type="ECO:0000313" key="2">
    <source>
        <dbReference type="Proteomes" id="UP000002487"/>
    </source>
</evidence>
<dbReference type="Gene3D" id="1.10.150.20">
    <property type="entry name" value="5' to 3' exonuclease, C-terminal subdomain"/>
    <property type="match status" value="1"/>
</dbReference>
<dbReference type="EnsemblBacteria" id="AAM04406">
    <property type="protein sequence ID" value="AAM04406"/>
    <property type="gene ID" value="MA_0974"/>
</dbReference>
<evidence type="ECO:0000313" key="1">
    <source>
        <dbReference type="EMBL" id="AAM04406.1"/>
    </source>
</evidence>
<accession>Q8TS33</accession>